<evidence type="ECO:0000256" key="2">
    <source>
        <dbReference type="RuleBase" id="RU004273"/>
    </source>
</evidence>
<dbReference type="PANTHER" id="PTHR11668:SF491">
    <property type="entry name" value="SERINE_THREONINE-PROTEIN PHOSPHATASE"/>
    <property type="match status" value="1"/>
</dbReference>
<dbReference type="GO" id="GO:0005634">
    <property type="term" value="C:nucleus"/>
    <property type="evidence" value="ECO:0007669"/>
    <property type="project" value="TreeGrafter"/>
</dbReference>
<dbReference type="PRINTS" id="PR00114">
    <property type="entry name" value="STPHPHTASE"/>
</dbReference>
<dbReference type="EC" id="3.1.3.16" evidence="2"/>
<keyword evidence="2" id="KW-0378">Hydrolase</keyword>
<evidence type="ECO:0000313" key="5">
    <source>
        <dbReference type="EMBL" id="CAD5205549.1"/>
    </source>
</evidence>
<keyword evidence="6" id="KW-1185">Reference proteome</keyword>
<comment type="catalytic activity">
    <reaction evidence="2">
        <text>O-phospho-L-threonyl-[protein] + H2O = L-threonyl-[protein] + phosphate</text>
        <dbReference type="Rhea" id="RHEA:47004"/>
        <dbReference type="Rhea" id="RHEA-COMP:11060"/>
        <dbReference type="Rhea" id="RHEA-COMP:11605"/>
        <dbReference type="ChEBI" id="CHEBI:15377"/>
        <dbReference type="ChEBI" id="CHEBI:30013"/>
        <dbReference type="ChEBI" id="CHEBI:43474"/>
        <dbReference type="ChEBI" id="CHEBI:61977"/>
        <dbReference type="EC" id="3.1.3.16"/>
    </reaction>
</comment>
<dbReference type="SMART" id="SM00156">
    <property type="entry name" value="PP2Ac"/>
    <property type="match status" value="1"/>
</dbReference>
<dbReference type="GO" id="GO:0005737">
    <property type="term" value="C:cytoplasm"/>
    <property type="evidence" value="ECO:0007669"/>
    <property type="project" value="TreeGrafter"/>
</dbReference>
<dbReference type="EMBL" id="CAJFCW020000001">
    <property type="protein sequence ID" value="CAG9078012.1"/>
    <property type="molecule type" value="Genomic_DNA"/>
</dbReference>
<evidence type="ECO:0000256" key="1">
    <source>
        <dbReference type="PIRSR" id="PIRSR033096-1"/>
    </source>
</evidence>
<feature type="compositionally biased region" description="Basic and acidic residues" evidence="3">
    <location>
        <begin position="7"/>
        <end position="28"/>
    </location>
</feature>
<dbReference type="SUPFAM" id="SSF56300">
    <property type="entry name" value="Metallo-dependent phosphatases"/>
    <property type="match status" value="1"/>
</dbReference>
<dbReference type="PANTHER" id="PTHR11668">
    <property type="entry name" value="SERINE/THREONINE PROTEIN PHOSPHATASE"/>
    <property type="match status" value="1"/>
</dbReference>
<evidence type="ECO:0000256" key="3">
    <source>
        <dbReference type="SAM" id="MobiDB-lite"/>
    </source>
</evidence>
<dbReference type="EMBL" id="CAJFDH010000001">
    <property type="protein sequence ID" value="CAD5205549.1"/>
    <property type="molecule type" value="Genomic_DNA"/>
</dbReference>
<dbReference type="InterPro" id="IPR004843">
    <property type="entry name" value="Calcineurin-like_PHP"/>
</dbReference>
<dbReference type="Proteomes" id="UP000783686">
    <property type="component" value="Unassembled WGS sequence"/>
</dbReference>
<accession>A0A811JQJ8</accession>
<dbReference type="PROSITE" id="PS00125">
    <property type="entry name" value="SER_THR_PHOSPHATASE"/>
    <property type="match status" value="1"/>
</dbReference>
<sequence>MATPDKNALKADEIEKQKSFRKAADKVDPPTVNVPMPAPQKDVKSLDPRTGVSQMKKEKNPNVKVNLKEMIKQHLLAGAKKMDYSTDEILSVLEVAKASFAKQPSLIEMPAPINICGDIHGQYTDLMRVFNSCGLPFKKNFLFLGDYVDRGHHSLEVIMLLMACKVKFPDNIWLLRGNHELKNINRVYGFRAELRQRYRQDGEMLHNEFNDVFAQMPFAALVQSKILCMHGGLSPLIKSMDDIRKITRGKHVLDKDSIEQDLVWADPEYGVRGFQKNELRGVSYYFGPDAIKDMCQKLNIDMIVRAHQVVEFGYSFFANRSLVTVFTAARYHPDTPNYGGIVQVSKNMEISFLQLKPKEGREVGEVEKKIVRTMDCDEEDDHKDK</sequence>
<protein>
    <recommendedName>
        <fullName evidence="2">Serine/threonine-protein phosphatase</fullName>
        <ecNumber evidence="2">3.1.3.16</ecNumber>
    </recommendedName>
</protein>
<organism evidence="5 6">
    <name type="scientific">Bursaphelenchus okinawaensis</name>
    <dbReference type="NCBI Taxonomy" id="465554"/>
    <lineage>
        <taxon>Eukaryota</taxon>
        <taxon>Metazoa</taxon>
        <taxon>Ecdysozoa</taxon>
        <taxon>Nematoda</taxon>
        <taxon>Chromadorea</taxon>
        <taxon>Rhabditida</taxon>
        <taxon>Tylenchina</taxon>
        <taxon>Tylenchomorpha</taxon>
        <taxon>Aphelenchoidea</taxon>
        <taxon>Aphelenchoididae</taxon>
        <taxon>Bursaphelenchus</taxon>
    </lineage>
</organism>
<comment type="caution">
    <text evidence="5">The sequence shown here is derived from an EMBL/GenBank/DDBJ whole genome shotgun (WGS) entry which is preliminary data.</text>
</comment>
<dbReference type="InterPro" id="IPR006186">
    <property type="entry name" value="Ser/Thr-sp_prot-phosphatase"/>
</dbReference>
<dbReference type="InterPro" id="IPR029052">
    <property type="entry name" value="Metallo-depent_PP-like"/>
</dbReference>
<dbReference type="Pfam" id="PF00149">
    <property type="entry name" value="Metallophos"/>
    <property type="match status" value="1"/>
</dbReference>
<dbReference type="GO" id="GO:0004722">
    <property type="term" value="F:protein serine/threonine phosphatase activity"/>
    <property type="evidence" value="ECO:0007669"/>
    <property type="project" value="UniProtKB-EC"/>
</dbReference>
<proteinExistence type="inferred from homology"/>
<dbReference type="InterPro" id="IPR050341">
    <property type="entry name" value="PP1_catalytic_subunit"/>
</dbReference>
<name>A0A811JQJ8_9BILA</name>
<gene>
    <name evidence="5" type="ORF">BOKJ2_LOCUS233</name>
</gene>
<dbReference type="AlphaFoldDB" id="A0A811JQJ8"/>
<dbReference type="Gene3D" id="3.60.21.10">
    <property type="match status" value="1"/>
</dbReference>
<reference evidence="5" key="1">
    <citation type="submission" date="2020-09" db="EMBL/GenBank/DDBJ databases">
        <authorList>
            <person name="Kikuchi T."/>
        </authorList>
    </citation>
    <scope>NUCLEOTIDE SEQUENCE</scope>
    <source>
        <strain evidence="5">SH1</strain>
    </source>
</reference>
<dbReference type="Proteomes" id="UP000614601">
    <property type="component" value="Unassembled WGS sequence"/>
</dbReference>
<evidence type="ECO:0000313" key="6">
    <source>
        <dbReference type="Proteomes" id="UP000614601"/>
    </source>
</evidence>
<comment type="similarity">
    <text evidence="2">Belongs to the PPP phosphatase family.</text>
</comment>
<feature type="active site" description="Proton donor/acceptor" evidence="1">
    <location>
        <position position="179"/>
    </location>
</feature>
<feature type="region of interest" description="Disordered" evidence="3">
    <location>
        <begin position="1"/>
        <end position="59"/>
    </location>
</feature>
<evidence type="ECO:0000259" key="4">
    <source>
        <dbReference type="PROSITE" id="PS00125"/>
    </source>
</evidence>
<dbReference type="PIRSF" id="PIRSF033096">
    <property type="entry name" value="PPPtase_5"/>
    <property type="match status" value="1"/>
</dbReference>
<feature type="domain" description="Serine/threonine specific protein phosphatases" evidence="4">
    <location>
        <begin position="175"/>
        <end position="180"/>
    </location>
</feature>
<dbReference type="OrthoDB" id="5836211at2759"/>